<feature type="chain" id="PRO_5003936998" evidence="1">
    <location>
        <begin position="23"/>
        <end position="184"/>
    </location>
</feature>
<gene>
    <name evidence="2" type="ORF">Osc7112_1827</name>
</gene>
<evidence type="ECO:0000256" key="1">
    <source>
        <dbReference type="SAM" id="SignalP"/>
    </source>
</evidence>
<keyword evidence="3" id="KW-1185">Reference proteome</keyword>
<accession>K9VEE6</accession>
<keyword evidence="1" id="KW-0732">Signal</keyword>
<organism evidence="2 3">
    <name type="scientific">Phormidium nigroviride PCC 7112</name>
    <dbReference type="NCBI Taxonomy" id="179408"/>
    <lineage>
        <taxon>Bacteria</taxon>
        <taxon>Bacillati</taxon>
        <taxon>Cyanobacteriota</taxon>
        <taxon>Cyanophyceae</taxon>
        <taxon>Oscillatoriophycideae</taxon>
        <taxon>Oscillatoriales</taxon>
        <taxon>Oscillatoriaceae</taxon>
        <taxon>Phormidium</taxon>
    </lineage>
</organism>
<dbReference type="RefSeq" id="WP_015175632.1">
    <property type="nucleotide sequence ID" value="NC_019729.1"/>
</dbReference>
<sequence precursor="true">MSKKAAILGFAVICFSAIPVFADSQSSNSSLKIGDVSLSINNSGTVLTKTQPSTGKWLGEQKFQSFGSMMWVQEHNVLFVAGVLEGSNKPMLFKIKGTGGGGQNMFALTPNGDSAKGYNYRLGSQGMNVQNMSYQGDVLQIRSGSTTYQIKNVGGTGNNMFALVNNTECKSMPGYNYFIQCVVK</sequence>
<name>K9VEE6_9CYAN</name>
<dbReference type="EMBL" id="CP003614">
    <property type="protein sequence ID" value="AFZ06316.1"/>
    <property type="molecule type" value="Genomic_DNA"/>
</dbReference>
<evidence type="ECO:0000313" key="3">
    <source>
        <dbReference type="Proteomes" id="UP000010478"/>
    </source>
</evidence>
<reference evidence="2 3" key="1">
    <citation type="submission" date="2012-05" db="EMBL/GenBank/DDBJ databases">
        <title>Finished chromosome of genome of Oscillatoria sp. PCC 7112.</title>
        <authorList>
            <consortium name="US DOE Joint Genome Institute"/>
            <person name="Gugger M."/>
            <person name="Coursin T."/>
            <person name="Rippka R."/>
            <person name="Tandeau De Marsac N."/>
            <person name="Huntemann M."/>
            <person name="Wei C.-L."/>
            <person name="Han J."/>
            <person name="Detter J.C."/>
            <person name="Han C."/>
            <person name="Tapia R."/>
            <person name="Davenport K."/>
            <person name="Daligault H."/>
            <person name="Erkkila T."/>
            <person name="Gu W."/>
            <person name="Munk A.C.C."/>
            <person name="Teshima H."/>
            <person name="Xu Y."/>
            <person name="Chain P."/>
            <person name="Chen A."/>
            <person name="Krypides N."/>
            <person name="Mavromatis K."/>
            <person name="Markowitz V."/>
            <person name="Szeto E."/>
            <person name="Ivanova N."/>
            <person name="Mikhailova N."/>
            <person name="Ovchinnikova G."/>
            <person name="Pagani I."/>
            <person name="Pati A."/>
            <person name="Goodwin L."/>
            <person name="Peters L."/>
            <person name="Pitluck S."/>
            <person name="Woyke T."/>
            <person name="Kerfeld C."/>
        </authorList>
    </citation>
    <scope>NUCLEOTIDE SEQUENCE [LARGE SCALE GENOMIC DNA]</scope>
    <source>
        <strain evidence="2 3">PCC 7112</strain>
    </source>
</reference>
<dbReference type="OrthoDB" id="9933882at2"/>
<dbReference type="AlphaFoldDB" id="K9VEE6"/>
<dbReference type="Proteomes" id="UP000010478">
    <property type="component" value="Chromosome"/>
</dbReference>
<feature type="signal peptide" evidence="1">
    <location>
        <begin position="1"/>
        <end position="22"/>
    </location>
</feature>
<evidence type="ECO:0000313" key="2">
    <source>
        <dbReference type="EMBL" id="AFZ06316.1"/>
    </source>
</evidence>
<dbReference type="eggNOG" id="ENOG5033X8A">
    <property type="taxonomic scope" value="Bacteria"/>
</dbReference>
<proteinExistence type="predicted"/>
<protein>
    <submittedName>
        <fullName evidence="2">Uncharacterized protein</fullName>
    </submittedName>
</protein>
<dbReference type="HOGENOM" id="CLU_1466816_0_0_3"/>
<dbReference type="KEGG" id="oni:Osc7112_1827"/>